<evidence type="ECO:0000313" key="5">
    <source>
        <dbReference type="Proteomes" id="UP000435112"/>
    </source>
</evidence>
<proteinExistence type="predicted"/>
<evidence type="ECO:0000313" key="3">
    <source>
        <dbReference type="EMBL" id="KAE9042276.1"/>
    </source>
</evidence>
<dbReference type="Proteomes" id="UP000435112">
    <property type="component" value="Unassembled WGS sequence"/>
</dbReference>
<dbReference type="EMBL" id="QXFU01001373">
    <property type="protein sequence ID" value="KAE9003783.1"/>
    <property type="molecule type" value="Genomic_DNA"/>
</dbReference>
<evidence type="ECO:0000313" key="4">
    <source>
        <dbReference type="Proteomes" id="UP000429607"/>
    </source>
</evidence>
<sequence length="60" mass="6377">MIESWDDAAIVDGGDSCDANVKVGWLYWATGGQISSIEESDASAANVDEPSTRLTTPEED</sequence>
<dbReference type="Proteomes" id="UP000429607">
    <property type="component" value="Unassembled WGS sequence"/>
</dbReference>
<gene>
    <name evidence="3" type="ORF">PR001_g6261</name>
    <name evidence="2" type="ORF">PR002_g17232</name>
</gene>
<protein>
    <submittedName>
        <fullName evidence="3">Uncharacterized protein</fullName>
    </submittedName>
</protein>
<dbReference type="AlphaFoldDB" id="A0A6A3NG11"/>
<accession>A0A6A3NG11</accession>
<evidence type="ECO:0000313" key="2">
    <source>
        <dbReference type="EMBL" id="KAE9003783.1"/>
    </source>
</evidence>
<comment type="caution">
    <text evidence="3">The sequence shown here is derived from an EMBL/GenBank/DDBJ whole genome shotgun (WGS) entry which is preliminary data.</text>
</comment>
<evidence type="ECO:0000256" key="1">
    <source>
        <dbReference type="SAM" id="MobiDB-lite"/>
    </source>
</evidence>
<dbReference type="EMBL" id="QXFV01000291">
    <property type="protein sequence ID" value="KAE9042276.1"/>
    <property type="molecule type" value="Genomic_DNA"/>
</dbReference>
<reference evidence="4 5" key="1">
    <citation type="submission" date="2018-09" db="EMBL/GenBank/DDBJ databases">
        <title>Genomic investigation of the strawberry pathogen Phytophthora fragariae indicates pathogenicity is determined by transcriptional variation in three key races.</title>
        <authorList>
            <person name="Adams T.M."/>
            <person name="Armitage A.D."/>
            <person name="Sobczyk M.K."/>
            <person name="Bates H.J."/>
            <person name="Dunwell J.M."/>
            <person name="Nellist C.F."/>
            <person name="Harrison R.J."/>
        </authorList>
    </citation>
    <scope>NUCLEOTIDE SEQUENCE [LARGE SCALE GENOMIC DNA]</scope>
    <source>
        <strain evidence="3 4">SCRP249</strain>
        <strain evidence="2 5">SCRP324</strain>
    </source>
</reference>
<feature type="region of interest" description="Disordered" evidence="1">
    <location>
        <begin position="38"/>
        <end position="60"/>
    </location>
</feature>
<organism evidence="3 4">
    <name type="scientific">Phytophthora rubi</name>
    <dbReference type="NCBI Taxonomy" id="129364"/>
    <lineage>
        <taxon>Eukaryota</taxon>
        <taxon>Sar</taxon>
        <taxon>Stramenopiles</taxon>
        <taxon>Oomycota</taxon>
        <taxon>Peronosporomycetes</taxon>
        <taxon>Peronosporales</taxon>
        <taxon>Peronosporaceae</taxon>
        <taxon>Phytophthora</taxon>
    </lineage>
</organism>
<name>A0A6A3NG11_9STRA</name>